<organism evidence="1 2">
    <name type="scientific">Aeromonas phage 2L372D</name>
    <dbReference type="NCBI Taxonomy" id="2588097"/>
    <lineage>
        <taxon>Viruses</taxon>
        <taxon>Duplodnaviria</taxon>
        <taxon>Heunggongvirae</taxon>
        <taxon>Uroviricota</taxon>
        <taxon>Caudoviricetes</taxon>
        <taxon>Plateaulakevirus</taxon>
        <taxon>Plateaulakevirus pv2L372D</taxon>
    </lineage>
</organism>
<protein>
    <submittedName>
        <fullName evidence="1">Uncharacterized protein</fullName>
    </submittedName>
</protein>
<keyword evidence="2" id="KW-1185">Reference proteome</keyword>
<name>A0A4Y5TZL8_9CAUD</name>
<sequence length="107" mass="12320">MGVDYNGVGGIGVRLSPEMVKTAIEKNMFTEEDWEEDPIASVEVFQILYAQAGSAYSGKEWFYLFVDGNNLEEINNNSKDFLDKVNKMFDLKYTEKDLKVISDLYIW</sequence>
<dbReference type="Proteomes" id="UP000316128">
    <property type="component" value="Segment"/>
</dbReference>
<evidence type="ECO:0000313" key="1">
    <source>
        <dbReference type="EMBL" id="QDB74096.1"/>
    </source>
</evidence>
<reference evidence="1 2" key="1">
    <citation type="submission" date="2019-04" db="EMBL/GenBank/DDBJ databases">
        <title>Nine Novel Phages from a Plateau Lake in Southwest China Provide Insights into Aeromonas Phage Diversity.</title>
        <authorList>
            <person name="Xiao W."/>
            <person name="Bai M."/>
            <person name="Wang Y."/>
            <person name="Cui X."/>
        </authorList>
    </citation>
    <scope>NUCLEOTIDE SEQUENCE [LARGE SCALE GENOMIC DNA]</scope>
</reference>
<gene>
    <name evidence="1" type="ORF">2L372D_182</name>
</gene>
<accession>A0A4Y5TZL8</accession>
<dbReference type="EMBL" id="MK804893">
    <property type="protein sequence ID" value="QDB74096.1"/>
    <property type="molecule type" value="Genomic_DNA"/>
</dbReference>
<evidence type="ECO:0000313" key="2">
    <source>
        <dbReference type="Proteomes" id="UP000316128"/>
    </source>
</evidence>
<proteinExistence type="predicted"/>